<dbReference type="AlphaFoldDB" id="A0A9D1H391"/>
<gene>
    <name evidence="1" type="ORF">IAA60_00680</name>
</gene>
<evidence type="ECO:0000313" key="1">
    <source>
        <dbReference type="EMBL" id="HIT84399.1"/>
    </source>
</evidence>
<sequence>MKKFLEFVRTLFSGGGKAEKRPEVYETDCLVGVVRDRRQLEANLAGKFYHVPARFVYELDMPIKYIALYTSASTFGRGNAGIHRYGKIKSFRAVPRYQITALPKNSPEMYFVFEVEEWETLGRPVRPLETAQVVTMTSLALIKKSEYMPELYMRSEEQFLLFQYLKDICLNGADKKKYNYNGTKIAASGDTIEVIFKNGERRKFDRSIFNGRPFSLYRKLLVKSG</sequence>
<evidence type="ECO:0000313" key="2">
    <source>
        <dbReference type="Proteomes" id="UP000824165"/>
    </source>
</evidence>
<name>A0A9D1H391_9FIRM</name>
<organism evidence="1 2">
    <name type="scientific">Candidatus Ornithomonoglobus intestinigallinarum</name>
    <dbReference type="NCBI Taxonomy" id="2840894"/>
    <lineage>
        <taxon>Bacteria</taxon>
        <taxon>Bacillati</taxon>
        <taxon>Bacillota</taxon>
        <taxon>Clostridia</taxon>
        <taxon>Candidatus Ornithomonoglobus</taxon>
    </lineage>
</organism>
<protein>
    <submittedName>
        <fullName evidence="1">Uncharacterized protein</fullName>
    </submittedName>
</protein>
<reference evidence="1" key="1">
    <citation type="submission" date="2020-10" db="EMBL/GenBank/DDBJ databases">
        <authorList>
            <person name="Gilroy R."/>
        </authorList>
    </citation>
    <scope>NUCLEOTIDE SEQUENCE</scope>
    <source>
        <strain evidence="1">CHK181-108</strain>
    </source>
</reference>
<dbReference type="EMBL" id="DVLU01000005">
    <property type="protein sequence ID" value="HIT84399.1"/>
    <property type="molecule type" value="Genomic_DNA"/>
</dbReference>
<reference evidence="1" key="2">
    <citation type="journal article" date="2021" name="PeerJ">
        <title>Extensive microbial diversity within the chicken gut microbiome revealed by metagenomics and culture.</title>
        <authorList>
            <person name="Gilroy R."/>
            <person name="Ravi A."/>
            <person name="Getino M."/>
            <person name="Pursley I."/>
            <person name="Horton D.L."/>
            <person name="Alikhan N.F."/>
            <person name="Baker D."/>
            <person name="Gharbi K."/>
            <person name="Hall N."/>
            <person name="Watson M."/>
            <person name="Adriaenssens E.M."/>
            <person name="Foster-Nyarko E."/>
            <person name="Jarju S."/>
            <person name="Secka A."/>
            <person name="Antonio M."/>
            <person name="Oren A."/>
            <person name="Chaudhuri R.R."/>
            <person name="La Ragione R."/>
            <person name="Hildebrand F."/>
            <person name="Pallen M.J."/>
        </authorList>
    </citation>
    <scope>NUCLEOTIDE SEQUENCE</scope>
    <source>
        <strain evidence="1">CHK181-108</strain>
    </source>
</reference>
<accession>A0A9D1H391</accession>
<dbReference type="Proteomes" id="UP000824165">
    <property type="component" value="Unassembled WGS sequence"/>
</dbReference>
<proteinExistence type="predicted"/>
<comment type="caution">
    <text evidence="1">The sequence shown here is derived from an EMBL/GenBank/DDBJ whole genome shotgun (WGS) entry which is preliminary data.</text>
</comment>